<dbReference type="Pfam" id="PF03070">
    <property type="entry name" value="TENA_THI-4"/>
    <property type="match status" value="1"/>
</dbReference>
<keyword evidence="3" id="KW-0689">Ribosomal protein</keyword>
<dbReference type="AlphaFoldDB" id="A0A8F2VZ08"/>
<comment type="similarity">
    <text evidence="2">Belongs to the mitochondrion-specific ribosomal protein mL53 family.</text>
</comment>
<comment type="subcellular location">
    <subcellularLocation>
        <location evidence="1">Mitochondrion</location>
    </subcellularLocation>
</comment>
<dbReference type="InterPro" id="IPR016084">
    <property type="entry name" value="Haem_Oase-like_multi-hlx"/>
</dbReference>
<gene>
    <name evidence="8" type="ORF">CA7LBN_001182</name>
</gene>
<dbReference type="InterPro" id="IPR019716">
    <property type="entry name" value="Ribosomal_mL53"/>
</dbReference>
<evidence type="ECO:0000256" key="4">
    <source>
        <dbReference type="ARBA" id="ARBA00023128"/>
    </source>
</evidence>
<organism evidence="8">
    <name type="scientific">Candidozyma auris</name>
    <name type="common">Yeast</name>
    <name type="synonym">Candida auris</name>
    <dbReference type="NCBI Taxonomy" id="498019"/>
    <lineage>
        <taxon>Eukaryota</taxon>
        <taxon>Fungi</taxon>
        <taxon>Dikarya</taxon>
        <taxon>Ascomycota</taxon>
        <taxon>Saccharomycotina</taxon>
        <taxon>Pichiomycetes</taxon>
        <taxon>Metschnikowiaceae</taxon>
        <taxon>Candidozyma</taxon>
    </lineage>
</organism>
<dbReference type="Gene3D" id="1.20.910.10">
    <property type="entry name" value="Heme oxygenase-like"/>
    <property type="match status" value="1"/>
</dbReference>
<dbReference type="Pfam" id="PF10780">
    <property type="entry name" value="MRP_L53"/>
    <property type="match status" value="1"/>
</dbReference>
<dbReference type="PANTHER" id="PTHR43198:SF2">
    <property type="entry name" value="SI:CH1073-67J19.1-RELATED"/>
    <property type="match status" value="1"/>
</dbReference>
<reference evidence="8" key="1">
    <citation type="submission" date="2021-06" db="EMBL/GenBank/DDBJ databases">
        <title>Candida auris outbreak in lebanese hospital.</title>
        <authorList>
            <person name="Finianos M."/>
        </authorList>
    </citation>
    <scope>NUCLEOTIDE SEQUENCE</scope>
    <source>
        <strain evidence="8">CA7LBN</strain>
    </source>
</reference>
<dbReference type="EMBL" id="CP076749">
    <property type="protein sequence ID" value="QWW22436.1"/>
    <property type="molecule type" value="Genomic_DNA"/>
</dbReference>
<dbReference type="GO" id="GO:0006772">
    <property type="term" value="P:thiamine metabolic process"/>
    <property type="evidence" value="ECO:0007669"/>
    <property type="project" value="UniProtKB-ARBA"/>
</dbReference>
<evidence type="ECO:0000256" key="3">
    <source>
        <dbReference type="ARBA" id="ARBA00022980"/>
    </source>
</evidence>
<keyword evidence="5" id="KW-0687">Ribonucleoprotein</keyword>
<dbReference type="GO" id="GO:0005739">
    <property type="term" value="C:mitochondrion"/>
    <property type="evidence" value="ECO:0007669"/>
    <property type="project" value="UniProtKB-SubCell"/>
</dbReference>
<accession>A0A8F2VZ08</accession>
<dbReference type="GO" id="GO:0005829">
    <property type="term" value="C:cytosol"/>
    <property type="evidence" value="ECO:0007669"/>
    <property type="project" value="TreeGrafter"/>
</dbReference>
<name>A0A8F2VZ08_CANAR</name>
<dbReference type="CDD" id="cd19358">
    <property type="entry name" value="TenA_E_Spr0628-like"/>
    <property type="match status" value="1"/>
</dbReference>
<dbReference type="InterPro" id="IPR050967">
    <property type="entry name" value="Thiamine_Salvage_TenA"/>
</dbReference>
<sequence length="300" mass="34691">MPFVDSLLEQFSEKFHRSITCALTNELCKGSLPDYKLFTYLVQDLKFFQLGLNLFGNALARCDRPESAIVLGKQIGFVSNSENTYFFKCLDQLKAESREEIEAHAKSMLNDNPPTLPAVQKYLDVLAYLTFESTSYPEIITFMYVMEKVYQGWAEYHLQRTPETKSLSYKHSEWVVLHSGPEFGAWCDFLAAEVNRVGVDVESKRKCTEFFEKTLDLEIEFFDACYEYHELFIGRIPGVQKSGCTIDYKILNGNEEPLVKVTFKDKNVMEINPENKRFEDLRAYFDAHSRKLALKDAISE</sequence>
<dbReference type="PANTHER" id="PTHR43198">
    <property type="entry name" value="BIFUNCTIONAL TH2 PROTEIN"/>
    <property type="match status" value="1"/>
</dbReference>
<keyword evidence="4" id="KW-0496">Mitochondrion</keyword>
<dbReference type="InterPro" id="IPR004305">
    <property type="entry name" value="Thiaminase-2/PQQC"/>
</dbReference>
<dbReference type="Proteomes" id="UP000825438">
    <property type="component" value="Chromosome I"/>
</dbReference>
<evidence type="ECO:0000256" key="1">
    <source>
        <dbReference type="ARBA" id="ARBA00004173"/>
    </source>
</evidence>
<dbReference type="SUPFAM" id="SSF48613">
    <property type="entry name" value="Heme oxygenase-like"/>
    <property type="match status" value="1"/>
</dbReference>
<dbReference type="Gene3D" id="3.40.30.10">
    <property type="entry name" value="Glutaredoxin"/>
    <property type="match status" value="1"/>
</dbReference>
<evidence type="ECO:0000256" key="2">
    <source>
        <dbReference type="ARBA" id="ARBA00005557"/>
    </source>
</evidence>
<dbReference type="GO" id="GO:1990904">
    <property type="term" value="C:ribonucleoprotein complex"/>
    <property type="evidence" value="ECO:0007669"/>
    <property type="project" value="UniProtKB-KW"/>
</dbReference>
<evidence type="ECO:0000313" key="8">
    <source>
        <dbReference type="EMBL" id="QWW22436.1"/>
    </source>
</evidence>
<evidence type="ECO:0000259" key="7">
    <source>
        <dbReference type="Pfam" id="PF03070"/>
    </source>
</evidence>
<proteinExistence type="inferred from homology"/>
<evidence type="ECO:0000256" key="6">
    <source>
        <dbReference type="ARBA" id="ARBA00035180"/>
    </source>
</evidence>
<protein>
    <recommendedName>
        <fullName evidence="6">Large ribosomal subunit protein mL53</fullName>
    </recommendedName>
</protein>
<dbReference type="GO" id="GO:0005840">
    <property type="term" value="C:ribosome"/>
    <property type="evidence" value="ECO:0007669"/>
    <property type="project" value="UniProtKB-KW"/>
</dbReference>
<evidence type="ECO:0000256" key="5">
    <source>
        <dbReference type="ARBA" id="ARBA00023274"/>
    </source>
</evidence>
<feature type="domain" description="Thiaminase-2/PQQC" evidence="7">
    <location>
        <begin position="24"/>
        <end position="227"/>
    </location>
</feature>